<dbReference type="InterPro" id="IPR005758">
    <property type="entry name" value="UDP-N-AcMur_Ala_ligase_MurC"/>
</dbReference>
<dbReference type="InterPro" id="IPR050061">
    <property type="entry name" value="MurCDEF_pg_biosynth"/>
</dbReference>
<dbReference type="GO" id="GO:0008763">
    <property type="term" value="F:UDP-N-acetylmuramate-L-alanine ligase activity"/>
    <property type="evidence" value="ECO:0007669"/>
    <property type="project" value="UniProtKB-UniRule"/>
</dbReference>
<feature type="domain" description="Mur ligase N-terminal catalytic" evidence="15">
    <location>
        <begin position="14"/>
        <end position="112"/>
    </location>
</feature>
<dbReference type="GO" id="GO:0005524">
    <property type="term" value="F:ATP binding"/>
    <property type="evidence" value="ECO:0007669"/>
    <property type="project" value="UniProtKB-UniRule"/>
</dbReference>
<comment type="catalytic activity">
    <reaction evidence="13 14">
        <text>UDP-N-acetyl-alpha-D-muramate + L-alanine + ATP = UDP-N-acetyl-alpha-D-muramoyl-L-alanine + ADP + phosphate + H(+)</text>
        <dbReference type="Rhea" id="RHEA:23372"/>
        <dbReference type="ChEBI" id="CHEBI:15378"/>
        <dbReference type="ChEBI" id="CHEBI:30616"/>
        <dbReference type="ChEBI" id="CHEBI:43474"/>
        <dbReference type="ChEBI" id="CHEBI:57972"/>
        <dbReference type="ChEBI" id="CHEBI:70757"/>
        <dbReference type="ChEBI" id="CHEBI:83898"/>
        <dbReference type="ChEBI" id="CHEBI:456216"/>
        <dbReference type="EC" id="6.3.2.8"/>
    </reaction>
</comment>
<evidence type="ECO:0000256" key="1">
    <source>
        <dbReference type="ARBA" id="ARBA00004496"/>
    </source>
</evidence>
<dbReference type="Pfam" id="PF08245">
    <property type="entry name" value="Mur_ligase_M"/>
    <property type="match status" value="1"/>
</dbReference>
<evidence type="ECO:0000256" key="6">
    <source>
        <dbReference type="ARBA" id="ARBA00022618"/>
    </source>
</evidence>
<accession>A0A9D1PQH5</accession>
<gene>
    <name evidence="14 18" type="primary">murC</name>
    <name evidence="18" type="ORF">H9900_00575</name>
</gene>
<evidence type="ECO:0000256" key="3">
    <source>
        <dbReference type="ARBA" id="ARBA00012211"/>
    </source>
</evidence>
<dbReference type="AlphaFoldDB" id="A0A9D1PQH5"/>
<dbReference type="Gene3D" id="3.40.50.720">
    <property type="entry name" value="NAD(P)-binding Rossmann-like Domain"/>
    <property type="match status" value="1"/>
</dbReference>
<feature type="binding site" evidence="14">
    <location>
        <begin position="120"/>
        <end position="126"/>
    </location>
    <ligand>
        <name>ATP</name>
        <dbReference type="ChEBI" id="CHEBI:30616"/>
    </ligand>
</feature>
<dbReference type="Proteomes" id="UP000824162">
    <property type="component" value="Unassembled WGS sequence"/>
</dbReference>
<evidence type="ECO:0000256" key="4">
    <source>
        <dbReference type="ARBA" id="ARBA00022490"/>
    </source>
</evidence>
<evidence type="ECO:0000259" key="15">
    <source>
        <dbReference type="Pfam" id="PF01225"/>
    </source>
</evidence>
<comment type="subcellular location">
    <subcellularLocation>
        <location evidence="1 14">Cytoplasm</location>
    </subcellularLocation>
</comment>
<name>A0A9D1PQH5_9FIRM</name>
<dbReference type="SUPFAM" id="SSF53623">
    <property type="entry name" value="MurD-like peptide ligases, catalytic domain"/>
    <property type="match status" value="1"/>
</dbReference>
<evidence type="ECO:0000256" key="12">
    <source>
        <dbReference type="ARBA" id="ARBA00023316"/>
    </source>
</evidence>
<evidence type="ECO:0000256" key="14">
    <source>
        <dbReference type="HAMAP-Rule" id="MF_00046"/>
    </source>
</evidence>
<keyword evidence="7 14" id="KW-0547">Nucleotide-binding</keyword>
<proteinExistence type="inferred from homology"/>
<feature type="domain" description="Mur ligase C-terminal" evidence="16">
    <location>
        <begin position="321"/>
        <end position="447"/>
    </location>
</feature>
<dbReference type="InterPro" id="IPR036615">
    <property type="entry name" value="Mur_ligase_C_dom_sf"/>
</dbReference>
<dbReference type="GO" id="GO:0005737">
    <property type="term" value="C:cytoplasm"/>
    <property type="evidence" value="ECO:0007669"/>
    <property type="project" value="UniProtKB-SubCell"/>
</dbReference>
<evidence type="ECO:0000256" key="7">
    <source>
        <dbReference type="ARBA" id="ARBA00022741"/>
    </source>
</evidence>
<evidence type="ECO:0000256" key="9">
    <source>
        <dbReference type="ARBA" id="ARBA00022960"/>
    </source>
</evidence>
<dbReference type="PANTHER" id="PTHR43445">
    <property type="entry name" value="UDP-N-ACETYLMURAMATE--L-ALANINE LIGASE-RELATED"/>
    <property type="match status" value="1"/>
</dbReference>
<comment type="pathway">
    <text evidence="2 14">Cell wall biogenesis; peptidoglycan biosynthesis.</text>
</comment>
<reference evidence="18" key="1">
    <citation type="journal article" date="2021" name="PeerJ">
        <title>Extensive microbial diversity within the chicken gut microbiome revealed by metagenomics and culture.</title>
        <authorList>
            <person name="Gilroy R."/>
            <person name="Ravi A."/>
            <person name="Getino M."/>
            <person name="Pursley I."/>
            <person name="Horton D.L."/>
            <person name="Alikhan N.F."/>
            <person name="Baker D."/>
            <person name="Gharbi K."/>
            <person name="Hall N."/>
            <person name="Watson M."/>
            <person name="Adriaenssens E.M."/>
            <person name="Foster-Nyarko E."/>
            <person name="Jarju S."/>
            <person name="Secka A."/>
            <person name="Antonio M."/>
            <person name="Oren A."/>
            <person name="Chaudhuri R.R."/>
            <person name="La Ragione R."/>
            <person name="Hildebrand F."/>
            <person name="Pallen M.J."/>
        </authorList>
    </citation>
    <scope>NUCLEOTIDE SEQUENCE</scope>
    <source>
        <strain evidence="18">5790</strain>
    </source>
</reference>
<evidence type="ECO:0000313" key="18">
    <source>
        <dbReference type="EMBL" id="HIV85286.1"/>
    </source>
</evidence>
<dbReference type="GO" id="GO:0071555">
    <property type="term" value="P:cell wall organization"/>
    <property type="evidence" value="ECO:0007669"/>
    <property type="project" value="UniProtKB-KW"/>
</dbReference>
<dbReference type="SUPFAM" id="SSF51984">
    <property type="entry name" value="MurCD N-terminal domain"/>
    <property type="match status" value="1"/>
</dbReference>
<evidence type="ECO:0000256" key="8">
    <source>
        <dbReference type="ARBA" id="ARBA00022840"/>
    </source>
</evidence>
<evidence type="ECO:0000256" key="11">
    <source>
        <dbReference type="ARBA" id="ARBA00023306"/>
    </source>
</evidence>
<dbReference type="PANTHER" id="PTHR43445:SF3">
    <property type="entry name" value="UDP-N-ACETYLMURAMATE--L-ALANINE LIGASE"/>
    <property type="match status" value="1"/>
</dbReference>
<keyword evidence="11 14" id="KW-0131">Cell cycle</keyword>
<organism evidence="18 19">
    <name type="scientific">Candidatus Monoglobus merdigallinarum</name>
    <dbReference type="NCBI Taxonomy" id="2838698"/>
    <lineage>
        <taxon>Bacteria</taxon>
        <taxon>Bacillati</taxon>
        <taxon>Bacillota</taxon>
        <taxon>Clostridia</taxon>
        <taxon>Monoglobales</taxon>
        <taxon>Monoglobaceae</taxon>
        <taxon>Monoglobus</taxon>
    </lineage>
</organism>
<keyword evidence="4 14" id="KW-0963">Cytoplasm</keyword>
<evidence type="ECO:0000256" key="10">
    <source>
        <dbReference type="ARBA" id="ARBA00022984"/>
    </source>
</evidence>
<evidence type="ECO:0000313" key="19">
    <source>
        <dbReference type="Proteomes" id="UP000824162"/>
    </source>
</evidence>
<keyword evidence="8 14" id="KW-0067">ATP-binding</keyword>
<dbReference type="GO" id="GO:0009252">
    <property type="term" value="P:peptidoglycan biosynthetic process"/>
    <property type="evidence" value="ECO:0007669"/>
    <property type="project" value="UniProtKB-UniRule"/>
</dbReference>
<dbReference type="GO" id="GO:0008360">
    <property type="term" value="P:regulation of cell shape"/>
    <property type="evidence" value="ECO:0007669"/>
    <property type="project" value="UniProtKB-KW"/>
</dbReference>
<comment type="function">
    <text evidence="14">Cell wall formation.</text>
</comment>
<keyword evidence="10 14" id="KW-0573">Peptidoglycan synthesis</keyword>
<dbReference type="Pfam" id="PF01225">
    <property type="entry name" value="Mur_ligase"/>
    <property type="match status" value="1"/>
</dbReference>
<dbReference type="Gene3D" id="3.90.190.20">
    <property type="entry name" value="Mur ligase, C-terminal domain"/>
    <property type="match status" value="1"/>
</dbReference>
<keyword evidence="9 14" id="KW-0133">Cell shape</keyword>
<dbReference type="InterPro" id="IPR000713">
    <property type="entry name" value="Mur_ligase_N"/>
</dbReference>
<evidence type="ECO:0000259" key="17">
    <source>
        <dbReference type="Pfam" id="PF08245"/>
    </source>
</evidence>
<dbReference type="InterPro" id="IPR004101">
    <property type="entry name" value="Mur_ligase_C"/>
</dbReference>
<reference evidence="18" key="2">
    <citation type="submission" date="2021-04" db="EMBL/GenBank/DDBJ databases">
        <authorList>
            <person name="Gilroy R."/>
        </authorList>
    </citation>
    <scope>NUCLEOTIDE SEQUENCE</scope>
    <source>
        <strain evidence="18">5790</strain>
    </source>
</reference>
<dbReference type="Pfam" id="PF02875">
    <property type="entry name" value="Mur_ligase_C"/>
    <property type="match status" value="1"/>
</dbReference>
<dbReference type="InterPro" id="IPR036565">
    <property type="entry name" value="Mur-like_cat_sf"/>
</dbReference>
<comment type="similarity">
    <text evidence="14">Belongs to the MurCDEF family.</text>
</comment>
<dbReference type="GO" id="GO:0051301">
    <property type="term" value="P:cell division"/>
    <property type="evidence" value="ECO:0007669"/>
    <property type="project" value="UniProtKB-KW"/>
</dbReference>
<evidence type="ECO:0000256" key="2">
    <source>
        <dbReference type="ARBA" id="ARBA00004752"/>
    </source>
</evidence>
<dbReference type="EMBL" id="DXIJ01000008">
    <property type="protein sequence ID" value="HIV85286.1"/>
    <property type="molecule type" value="Genomic_DNA"/>
</dbReference>
<dbReference type="HAMAP" id="MF_00046">
    <property type="entry name" value="MurC"/>
    <property type="match status" value="1"/>
</dbReference>
<keyword evidence="6 14" id="KW-0132">Cell division</keyword>
<feature type="domain" description="Mur ligase central" evidence="17">
    <location>
        <begin position="118"/>
        <end position="298"/>
    </location>
</feature>
<keyword evidence="5 14" id="KW-0436">Ligase</keyword>
<dbReference type="EC" id="6.3.2.8" evidence="3 14"/>
<protein>
    <recommendedName>
        <fullName evidence="3 14">UDP-N-acetylmuramate--L-alanine ligase</fullName>
        <ecNumber evidence="3 14">6.3.2.8</ecNumber>
    </recommendedName>
    <alternativeName>
        <fullName evidence="14">UDP-N-acetylmuramoyl-L-alanine synthetase</fullName>
    </alternativeName>
</protein>
<comment type="caution">
    <text evidence="18">The sequence shown here is derived from an EMBL/GenBank/DDBJ whole genome shotgun (WGS) entry which is preliminary data.</text>
</comment>
<dbReference type="NCBIfam" id="TIGR01082">
    <property type="entry name" value="murC"/>
    <property type="match status" value="1"/>
</dbReference>
<dbReference type="InterPro" id="IPR013221">
    <property type="entry name" value="Mur_ligase_cen"/>
</dbReference>
<evidence type="ECO:0000256" key="5">
    <source>
        <dbReference type="ARBA" id="ARBA00022598"/>
    </source>
</evidence>
<evidence type="ECO:0000256" key="13">
    <source>
        <dbReference type="ARBA" id="ARBA00047833"/>
    </source>
</evidence>
<sequence length="459" mass="50023">MTNFSISSLKKGAHIHMIGIGGISMSGVAEMLLSFGYKVSGSDVRETNLTNRLKENGAEIYIGQSADNIKDPDAVCYTAAISDSNPELQKARTLGVPVVERAELLGGLLELYKYPVAVAGTHGKTTTSSMLSLVMLAADKDPTILIGGELSQIGGNYRIGGSEYLPFEACEYVDSFLHFKPYVSIITNIEEDHLDYFKDLNHIISSFVKFASLTSDKGCNIVCIDENTTQSIVHNVKKRTITYALDNKNADYVPADITLSENGYPGFDVYNHDRFVVHLDLNVAGDHNICNAVGVTAACDFLGIEPEYIKQGLEAFTGTKRRFDRLGKTAGGVEVVDDYAHHPTEIRATIETAKKMGFGKVWVVFQPHTYTRTAAFLNDFASALSTADRVMIADIYPAREKYDGTVHACDLAALIPGSVYMNDLGAMKRYILENAAPGDLVITMGAGNIYTLGYSLVQK</sequence>
<keyword evidence="12 14" id="KW-0961">Cell wall biogenesis/degradation</keyword>
<evidence type="ECO:0000259" key="16">
    <source>
        <dbReference type="Pfam" id="PF02875"/>
    </source>
</evidence>
<dbReference type="SUPFAM" id="SSF53244">
    <property type="entry name" value="MurD-like peptide ligases, peptide-binding domain"/>
    <property type="match status" value="1"/>
</dbReference>
<dbReference type="Gene3D" id="3.40.1190.10">
    <property type="entry name" value="Mur-like, catalytic domain"/>
    <property type="match status" value="1"/>
</dbReference>